<gene>
    <name evidence="1" type="ORF">SAMN04488138_10388</name>
</gene>
<dbReference type="Proteomes" id="UP000183299">
    <property type="component" value="Unassembled WGS sequence"/>
</dbReference>
<proteinExistence type="predicted"/>
<dbReference type="OrthoDB" id="9794206at2"/>
<dbReference type="EMBL" id="FORY01000003">
    <property type="protein sequence ID" value="SFJ25642.1"/>
    <property type="molecule type" value="Genomic_DNA"/>
</dbReference>
<dbReference type="InterPro" id="IPR007833">
    <property type="entry name" value="Capsule_polysaccharide_synth"/>
</dbReference>
<organism evidence="1 2">
    <name type="scientific">Celeribacter halophilus</name>
    <dbReference type="NCBI Taxonomy" id="576117"/>
    <lineage>
        <taxon>Bacteria</taxon>
        <taxon>Pseudomonadati</taxon>
        <taxon>Pseudomonadota</taxon>
        <taxon>Alphaproteobacteria</taxon>
        <taxon>Rhodobacterales</taxon>
        <taxon>Roseobacteraceae</taxon>
        <taxon>Celeribacter</taxon>
    </lineage>
</organism>
<dbReference type="Pfam" id="PF05159">
    <property type="entry name" value="Capsule_synth"/>
    <property type="match status" value="1"/>
</dbReference>
<name>A0A1I3PWC4_9RHOB</name>
<keyword evidence="2" id="KW-1185">Reference proteome</keyword>
<accession>A0A1I3PWC4</accession>
<protein>
    <submittedName>
        <fullName evidence="1">Capsular polysaccharide export protein</fullName>
    </submittedName>
</protein>
<reference evidence="1 2" key="1">
    <citation type="submission" date="2016-10" db="EMBL/GenBank/DDBJ databases">
        <authorList>
            <person name="de Groot N.N."/>
        </authorList>
    </citation>
    <scope>NUCLEOTIDE SEQUENCE [LARGE SCALE GENOMIC DNA]</scope>
    <source>
        <strain evidence="1 2">CGMCC 1.8891</strain>
    </source>
</reference>
<dbReference type="Gene3D" id="3.40.50.12580">
    <property type="match status" value="1"/>
</dbReference>
<dbReference type="InterPro" id="IPR043148">
    <property type="entry name" value="TagF_C"/>
</dbReference>
<dbReference type="GO" id="GO:0015774">
    <property type="term" value="P:polysaccharide transport"/>
    <property type="evidence" value="ECO:0007669"/>
    <property type="project" value="InterPro"/>
</dbReference>
<dbReference type="GO" id="GO:0000271">
    <property type="term" value="P:polysaccharide biosynthetic process"/>
    <property type="evidence" value="ECO:0007669"/>
    <property type="project" value="InterPro"/>
</dbReference>
<evidence type="ECO:0000313" key="2">
    <source>
        <dbReference type="Proteomes" id="UP000183299"/>
    </source>
</evidence>
<sequence length="389" mass="44338">MSDDIDFMVYMHGNRRVSAILTAFAESEASVRRITRRTWGDGTDARLWFGGERPSADILDEATDTDGRPRKTRLGRALKRASLARRYRGYKALLQHYPSASVVIWNGIKGQRSLLVHAARELGREVFYFEEAPLPKRLTIDRNGVNFGSSLPRDPAFYTAWLKTRGVNPEAWREVGRQIVPRSADKRDDIRSEEAPSELAQERFIFCPLQVPRDSQITIYGDWIKSVEEMIDHLKAASQHLPDGWHLRIKEHPSSKISFLDKLSALESDKFRVDNATNTMDQIALSHAVLNVNSSVGLQAFFFNKPVIVLGQAFYCFDKLATKVNGPSDLSDILTKPEDLTFCQDLRNAFMSYLCEDYYPMEQDVLDGTYGPEQVRQRDRDRDAILATL</sequence>
<evidence type="ECO:0000313" key="1">
    <source>
        <dbReference type="EMBL" id="SFJ25642.1"/>
    </source>
</evidence>
<dbReference type="AlphaFoldDB" id="A0A1I3PWC4"/>
<dbReference type="STRING" id="576117.SAMN04488138_10388"/>